<sequence>MARTLDQILAEVPIMDLSDLTSLLWPTQVPTITPDVKARYDERPEVSESLRKCEALFNELHPTMLAAVCKLWKTSIVIYRETPLWLMSPHRGLCCPGRWGKTEDEQRAKDMIAPPLWGLDFVDGLNDLMLHPFFASRGNSAFLRLSLQFAVAFESLENPVWSISALDMDRSGGDTRPVGGAGGRITTHPQSSLYDRLRGYHDLFLLFNNNVISVEAKFLLKLGEEVARRMPQPQRLRDPQGRDPRHLFHVEVQNLEHVYAAADMVSDSPLTREATNTSWAQFNKRMRLPLDAPTLVSICLRDAYRHELHLLQAFRDAAVTTGAAQEDDA</sequence>
<keyword evidence="2" id="KW-1185">Reference proteome</keyword>
<protein>
    <submittedName>
        <fullName evidence="1">Uncharacterized protein</fullName>
    </submittedName>
</protein>
<gene>
    <name evidence="1" type="ORF">CRV2_00014111</name>
</gene>
<name>A0ACA9UKL9_BIOOC</name>
<dbReference type="EMBL" id="CADEHS020000518">
    <property type="protein sequence ID" value="CAG9952953.1"/>
    <property type="molecule type" value="Genomic_DNA"/>
</dbReference>
<accession>A0ACA9UKL9</accession>
<comment type="caution">
    <text evidence="1">The sequence shown here is derived from an EMBL/GenBank/DDBJ whole genome shotgun (WGS) entry which is preliminary data.</text>
</comment>
<proteinExistence type="predicted"/>
<organism evidence="1 2">
    <name type="scientific">Clonostachys rosea f. rosea IK726</name>
    <dbReference type="NCBI Taxonomy" id="1349383"/>
    <lineage>
        <taxon>Eukaryota</taxon>
        <taxon>Fungi</taxon>
        <taxon>Dikarya</taxon>
        <taxon>Ascomycota</taxon>
        <taxon>Pezizomycotina</taxon>
        <taxon>Sordariomycetes</taxon>
        <taxon>Hypocreomycetidae</taxon>
        <taxon>Hypocreales</taxon>
        <taxon>Bionectriaceae</taxon>
        <taxon>Clonostachys</taxon>
    </lineage>
</organism>
<reference evidence="1" key="1">
    <citation type="submission" date="2020-04" db="EMBL/GenBank/DDBJ databases">
        <authorList>
            <person name="Broberg M."/>
        </authorList>
    </citation>
    <scope>NUCLEOTIDE SEQUENCE</scope>
</reference>
<evidence type="ECO:0000313" key="2">
    <source>
        <dbReference type="Proteomes" id="UP000836387"/>
    </source>
</evidence>
<reference evidence="1" key="2">
    <citation type="submission" date="2021-10" db="EMBL/GenBank/DDBJ databases">
        <authorList>
            <person name="Piombo E."/>
        </authorList>
    </citation>
    <scope>NUCLEOTIDE SEQUENCE</scope>
</reference>
<evidence type="ECO:0000313" key="1">
    <source>
        <dbReference type="EMBL" id="CAG9952953.1"/>
    </source>
</evidence>
<dbReference type="Proteomes" id="UP000836387">
    <property type="component" value="Unassembled WGS sequence"/>
</dbReference>